<dbReference type="AlphaFoldDB" id="A0A2V2BHF7"/>
<feature type="domain" description="GH15-like" evidence="1">
    <location>
        <begin position="267"/>
        <end position="633"/>
    </location>
</feature>
<organism evidence="3 4">
    <name type="scientific">Pantoea allii</name>
    <dbReference type="NCBI Taxonomy" id="574096"/>
    <lineage>
        <taxon>Bacteria</taxon>
        <taxon>Pseudomonadati</taxon>
        <taxon>Pseudomonadota</taxon>
        <taxon>Gammaproteobacteria</taxon>
        <taxon>Enterobacterales</taxon>
        <taxon>Erwiniaceae</taxon>
        <taxon>Pantoea</taxon>
    </lineage>
</organism>
<proteinExistence type="predicted"/>
<dbReference type="InterPro" id="IPR008928">
    <property type="entry name" value="6-hairpin_glycosidase_sf"/>
</dbReference>
<evidence type="ECO:0000313" key="3">
    <source>
        <dbReference type="EMBL" id="PWK97659.1"/>
    </source>
</evidence>
<dbReference type="PANTHER" id="PTHR31616:SF0">
    <property type="entry name" value="GLUCAN 1,4-ALPHA-GLUCOSIDASE"/>
    <property type="match status" value="1"/>
</dbReference>
<dbReference type="Pfam" id="PF19291">
    <property type="entry name" value="TREH_N"/>
    <property type="match status" value="1"/>
</dbReference>
<comment type="caution">
    <text evidence="3">The sequence shown here is derived from an EMBL/GenBank/DDBJ whole genome shotgun (WGS) entry which is preliminary data.</text>
</comment>
<sequence length="649" mass="74375">MKSIYRYENCALSGRSSGQVNDLCQNEAVCRHPAIVKADTDREKPMSKVKRKIDDHGVIGDLRTCALVANDGTIDYLCWPELDSPSVFSALLDSDEAGLFSLAPDWQNARRQQIYLPDTNILQTRWLSEEGVAEITDYMPICDREDKLPRIIRRVKMVRGRARFNMVCSPRHDYARADTRAEVQRGCIDFHATDQPSLRLAATVVMTLEGNHATASFELKAGEHAEFEFGSVHDAHIEKLATANCFEETLSYWREWSSRSTYHGRWQEMVQRSALVLKLLTSWQHGSIAAAATFGLPEELGGERNWDYRASWIRDASFSMYALMRLGYVDEARHFTEWVGRCVENSHHDEMRLQVMYRLDSSTDLQEMSLLNLSGYANSSPVRIGNGAWRQKQLDIYGELMDAIYLSNKYGEAISQRGWNHVSEMLDWLCDNWHQPDAGIWEMRGEPEHFLHSRLMCWVALDRGLRLAMKRSLPMPYERWDKTRREIRDDIWKNFWNSERGHFVSTRHGEHLDASMLLMPLVRFVGATDPDWIATLDAIQVNLVSDGMVRRYNIHETPADGLTGAEGSFGACSFWYVECLARAGRIREAHFEFEKLLSYANPLGLYAEEFDSHGQALGNTPQALTHLALISAAFFLNRKLNGDITLWQP</sequence>
<dbReference type="InterPro" id="IPR045582">
    <property type="entry name" value="Trehalase-like_N"/>
</dbReference>
<dbReference type="Proteomes" id="UP000245981">
    <property type="component" value="Unassembled WGS sequence"/>
</dbReference>
<dbReference type="GO" id="GO:0005975">
    <property type="term" value="P:carbohydrate metabolic process"/>
    <property type="evidence" value="ECO:0007669"/>
    <property type="project" value="InterPro"/>
</dbReference>
<accession>A0A2V2BHF7</accession>
<dbReference type="PANTHER" id="PTHR31616">
    <property type="entry name" value="TREHALASE"/>
    <property type="match status" value="1"/>
</dbReference>
<reference evidence="3 4" key="1">
    <citation type="submission" date="2018-05" db="EMBL/GenBank/DDBJ databases">
        <title>Genomic Encyclopedia of Type Strains, Phase IV (KMG-V): Genome sequencing to study the core and pangenomes of soil and plant-associated prokaryotes.</title>
        <authorList>
            <person name="Whitman W."/>
        </authorList>
    </citation>
    <scope>NUCLEOTIDE SEQUENCE [LARGE SCALE GENOMIC DNA]</scope>
    <source>
        <strain evidence="3 4">PNA 200-10</strain>
    </source>
</reference>
<name>A0A2V2BHF7_9GAMM</name>
<evidence type="ECO:0000313" key="4">
    <source>
        <dbReference type="Proteomes" id="UP000245981"/>
    </source>
</evidence>
<dbReference type="InterPro" id="IPR012341">
    <property type="entry name" value="6hp_glycosidase-like_sf"/>
</dbReference>
<dbReference type="EMBL" id="QGHF01000004">
    <property type="protein sequence ID" value="PWK97659.1"/>
    <property type="molecule type" value="Genomic_DNA"/>
</dbReference>
<evidence type="ECO:0000259" key="2">
    <source>
        <dbReference type="Pfam" id="PF19291"/>
    </source>
</evidence>
<evidence type="ECO:0000259" key="1">
    <source>
        <dbReference type="Pfam" id="PF00723"/>
    </source>
</evidence>
<dbReference type="Pfam" id="PF00723">
    <property type="entry name" value="Glyco_hydro_15"/>
    <property type="match status" value="1"/>
</dbReference>
<dbReference type="InterPro" id="IPR011613">
    <property type="entry name" value="GH15-like"/>
</dbReference>
<protein>
    <submittedName>
        <fullName evidence="3">GH15 family glucan-1,4-alpha-glucosidase</fullName>
    </submittedName>
</protein>
<dbReference type="Gene3D" id="1.50.10.10">
    <property type="match status" value="1"/>
</dbReference>
<feature type="domain" description="Trehalase-like N-terminal" evidence="2">
    <location>
        <begin position="51"/>
        <end position="218"/>
    </location>
</feature>
<dbReference type="SUPFAM" id="SSF48208">
    <property type="entry name" value="Six-hairpin glycosidases"/>
    <property type="match status" value="1"/>
</dbReference>
<gene>
    <name evidence="3" type="ORF">C7431_104348</name>
</gene>
<dbReference type="GO" id="GO:0004553">
    <property type="term" value="F:hydrolase activity, hydrolyzing O-glycosyl compounds"/>
    <property type="evidence" value="ECO:0007669"/>
    <property type="project" value="TreeGrafter"/>
</dbReference>